<organism evidence="3 4">
    <name type="scientific">Planktothrix paucivesiculata PCC 9631</name>
    <dbReference type="NCBI Taxonomy" id="671071"/>
    <lineage>
        <taxon>Bacteria</taxon>
        <taxon>Bacillati</taxon>
        <taxon>Cyanobacteriota</taxon>
        <taxon>Cyanophyceae</taxon>
        <taxon>Oscillatoriophycideae</taxon>
        <taxon>Oscillatoriales</taxon>
        <taxon>Microcoleaceae</taxon>
        <taxon>Planktothrix</taxon>
    </lineage>
</organism>
<dbReference type="PROSITE" id="PS00101">
    <property type="entry name" value="HEXAPEP_TRANSFERASES"/>
    <property type="match status" value="1"/>
</dbReference>
<keyword evidence="2" id="KW-0677">Repeat</keyword>
<evidence type="ECO:0000256" key="2">
    <source>
        <dbReference type="ARBA" id="ARBA00022737"/>
    </source>
</evidence>
<dbReference type="InterPro" id="IPR047324">
    <property type="entry name" value="LbH_gamma_CA-like"/>
</dbReference>
<name>A0A7Z9BWD5_9CYAN</name>
<dbReference type="PANTHER" id="PTHR13061">
    <property type="entry name" value="DYNACTIN SUBUNIT P25"/>
    <property type="match status" value="1"/>
</dbReference>
<proteinExistence type="predicted"/>
<dbReference type="Gene3D" id="2.160.10.10">
    <property type="entry name" value="Hexapeptide repeat proteins"/>
    <property type="match status" value="1"/>
</dbReference>
<dbReference type="InterPro" id="IPR018357">
    <property type="entry name" value="Hexapep_transf_CS"/>
</dbReference>
<dbReference type="EMBL" id="CZCS02000208">
    <property type="protein sequence ID" value="VXD22623.1"/>
    <property type="molecule type" value="Genomic_DNA"/>
</dbReference>
<dbReference type="PANTHER" id="PTHR13061:SF29">
    <property type="entry name" value="GAMMA CARBONIC ANHYDRASE-LIKE 1, MITOCHONDRIAL-RELATED"/>
    <property type="match status" value="1"/>
</dbReference>
<dbReference type="GO" id="GO:0043886">
    <property type="term" value="F:structural constituent of carboxysome shell"/>
    <property type="evidence" value="ECO:0007669"/>
    <property type="project" value="UniProtKB-ARBA"/>
</dbReference>
<dbReference type="SUPFAM" id="SSF51161">
    <property type="entry name" value="Trimeric LpxA-like enzymes"/>
    <property type="match status" value="1"/>
</dbReference>
<dbReference type="RefSeq" id="WP_231516716.1">
    <property type="nucleotide sequence ID" value="NZ_LR735015.1"/>
</dbReference>
<sequence length="192" mass="20188">MIERNIMPMSEQSLPLSQPYWPNVDLSPAAFVAPNAVVMGFVEIGAGASIWYGAVVRGDVERIVIGEKTNIQDGAILHGDPGKVTFLEDSVTVGHRAVIHGAHIERGSLIGIGAVILDGVRVGTGSIIGAGSVVTKDVPPFSLVVGVPAKRLRDVSPEEAADLIEHARRYEKLALVHGGKGTDLGFLTIPEG</sequence>
<evidence type="ECO:0000256" key="1">
    <source>
        <dbReference type="ARBA" id="ARBA00022679"/>
    </source>
</evidence>
<dbReference type="InterPro" id="IPR001451">
    <property type="entry name" value="Hexapep"/>
</dbReference>
<dbReference type="InterPro" id="IPR050484">
    <property type="entry name" value="Transf_Hexapept/Carb_Anhydrase"/>
</dbReference>
<dbReference type="InterPro" id="IPR011004">
    <property type="entry name" value="Trimer_LpxA-like_sf"/>
</dbReference>
<keyword evidence="1 3" id="KW-0808">Transferase</keyword>
<protein>
    <submittedName>
        <fullName evidence="3">Hexapaptide repeat-containing transferase</fullName>
    </submittedName>
</protein>
<dbReference type="AlphaFoldDB" id="A0A7Z9BWD5"/>
<dbReference type="Pfam" id="PF00132">
    <property type="entry name" value="Hexapep"/>
    <property type="match status" value="2"/>
</dbReference>
<accession>A0A7Z9BWD5</accession>
<reference evidence="3" key="1">
    <citation type="submission" date="2019-10" db="EMBL/GenBank/DDBJ databases">
        <authorList>
            <consortium name="Genoscope - CEA"/>
            <person name="William W."/>
        </authorList>
    </citation>
    <scope>NUCLEOTIDE SEQUENCE [LARGE SCALE GENOMIC DNA]</scope>
    <source>
        <strain evidence="3">BBR_PRJEB10994</strain>
    </source>
</reference>
<gene>
    <name evidence="3" type="ORF">PL9631_660157</name>
</gene>
<keyword evidence="4" id="KW-1185">Reference proteome</keyword>
<dbReference type="GO" id="GO:0016740">
    <property type="term" value="F:transferase activity"/>
    <property type="evidence" value="ECO:0007669"/>
    <property type="project" value="UniProtKB-KW"/>
</dbReference>
<evidence type="ECO:0000313" key="3">
    <source>
        <dbReference type="EMBL" id="VXD22623.1"/>
    </source>
</evidence>
<dbReference type="GO" id="GO:0031470">
    <property type="term" value="C:carboxysome"/>
    <property type="evidence" value="ECO:0007669"/>
    <property type="project" value="UniProtKB-ARBA"/>
</dbReference>
<comment type="caution">
    <text evidence="3">The sequence shown here is derived from an EMBL/GenBank/DDBJ whole genome shotgun (WGS) entry which is preliminary data.</text>
</comment>
<evidence type="ECO:0000313" key="4">
    <source>
        <dbReference type="Proteomes" id="UP000182190"/>
    </source>
</evidence>
<dbReference type="CDD" id="cd04645">
    <property type="entry name" value="LbH_gamma_CA_like"/>
    <property type="match status" value="1"/>
</dbReference>
<dbReference type="Proteomes" id="UP000182190">
    <property type="component" value="Unassembled WGS sequence"/>
</dbReference>